<keyword evidence="2" id="KW-1185">Reference proteome</keyword>
<organism evidence="1 2">
    <name type="scientific">Crucibulum laeve</name>
    <dbReference type="NCBI Taxonomy" id="68775"/>
    <lineage>
        <taxon>Eukaryota</taxon>
        <taxon>Fungi</taxon>
        <taxon>Dikarya</taxon>
        <taxon>Basidiomycota</taxon>
        <taxon>Agaricomycotina</taxon>
        <taxon>Agaricomycetes</taxon>
        <taxon>Agaricomycetidae</taxon>
        <taxon>Agaricales</taxon>
        <taxon>Agaricineae</taxon>
        <taxon>Nidulariaceae</taxon>
        <taxon>Crucibulum</taxon>
    </lineage>
</organism>
<evidence type="ECO:0000313" key="1">
    <source>
        <dbReference type="EMBL" id="TFK40455.1"/>
    </source>
</evidence>
<proteinExistence type="predicted"/>
<evidence type="ECO:0000313" key="2">
    <source>
        <dbReference type="Proteomes" id="UP000308652"/>
    </source>
</evidence>
<dbReference type="AlphaFoldDB" id="A0A5C3M722"/>
<gene>
    <name evidence="1" type="ORF">BDQ12DRAFT_452818</name>
</gene>
<dbReference type="EMBL" id="ML213596">
    <property type="protein sequence ID" value="TFK40455.1"/>
    <property type="molecule type" value="Genomic_DNA"/>
</dbReference>
<accession>A0A5C3M722</accession>
<name>A0A5C3M722_9AGAR</name>
<reference evidence="1 2" key="1">
    <citation type="journal article" date="2019" name="Nat. Ecol. Evol.">
        <title>Megaphylogeny resolves global patterns of mushroom evolution.</title>
        <authorList>
            <person name="Varga T."/>
            <person name="Krizsan K."/>
            <person name="Foldi C."/>
            <person name="Dima B."/>
            <person name="Sanchez-Garcia M."/>
            <person name="Sanchez-Ramirez S."/>
            <person name="Szollosi G.J."/>
            <person name="Szarkandi J.G."/>
            <person name="Papp V."/>
            <person name="Albert L."/>
            <person name="Andreopoulos W."/>
            <person name="Angelini C."/>
            <person name="Antonin V."/>
            <person name="Barry K.W."/>
            <person name="Bougher N.L."/>
            <person name="Buchanan P."/>
            <person name="Buyck B."/>
            <person name="Bense V."/>
            <person name="Catcheside P."/>
            <person name="Chovatia M."/>
            <person name="Cooper J."/>
            <person name="Damon W."/>
            <person name="Desjardin D."/>
            <person name="Finy P."/>
            <person name="Geml J."/>
            <person name="Haridas S."/>
            <person name="Hughes K."/>
            <person name="Justo A."/>
            <person name="Karasinski D."/>
            <person name="Kautmanova I."/>
            <person name="Kiss B."/>
            <person name="Kocsube S."/>
            <person name="Kotiranta H."/>
            <person name="LaButti K.M."/>
            <person name="Lechner B.E."/>
            <person name="Liimatainen K."/>
            <person name="Lipzen A."/>
            <person name="Lukacs Z."/>
            <person name="Mihaltcheva S."/>
            <person name="Morgado L.N."/>
            <person name="Niskanen T."/>
            <person name="Noordeloos M.E."/>
            <person name="Ohm R.A."/>
            <person name="Ortiz-Santana B."/>
            <person name="Ovrebo C."/>
            <person name="Racz N."/>
            <person name="Riley R."/>
            <person name="Savchenko A."/>
            <person name="Shiryaev A."/>
            <person name="Soop K."/>
            <person name="Spirin V."/>
            <person name="Szebenyi C."/>
            <person name="Tomsovsky M."/>
            <person name="Tulloss R.E."/>
            <person name="Uehling J."/>
            <person name="Grigoriev I.V."/>
            <person name="Vagvolgyi C."/>
            <person name="Papp T."/>
            <person name="Martin F.M."/>
            <person name="Miettinen O."/>
            <person name="Hibbett D.S."/>
            <person name="Nagy L.G."/>
        </authorList>
    </citation>
    <scope>NUCLEOTIDE SEQUENCE [LARGE SCALE GENOMIC DNA]</scope>
    <source>
        <strain evidence="1 2">CBS 166.37</strain>
    </source>
</reference>
<dbReference type="Proteomes" id="UP000308652">
    <property type="component" value="Unassembled WGS sequence"/>
</dbReference>
<protein>
    <submittedName>
        <fullName evidence="1">Uncharacterized protein</fullName>
    </submittedName>
</protein>
<sequence>MSDDSSSASTQADPEHSIFRAMERSGTRLCCQHRLVKSGFLNAQLDLADGFSAPQQTRQANTSRCCVHEHPHIWISIRWLLKYPRTLLLLFKLYMNASRSLGPVYVHRFEGEAKWRTLQSSPSLLIGFRGLISMLKHVRYASELKKVITPIVAVSSRNAADFLTPRTPLIQRNRPIPAATAIVTSLRQLRHLDDLIISRVSQAINYNCSTFWWDVVLSI</sequence>